<organism evidence="1 2">
    <name type="scientific">Solidesulfovibrio carbinoliphilus subsp. oakridgensis</name>
    <dbReference type="NCBI Taxonomy" id="694327"/>
    <lineage>
        <taxon>Bacteria</taxon>
        <taxon>Pseudomonadati</taxon>
        <taxon>Thermodesulfobacteriota</taxon>
        <taxon>Desulfovibrionia</taxon>
        <taxon>Desulfovibrionales</taxon>
        <taxon>Desulfovibrionaceae</taxon>
        <taxon>Solidesulfovibrio</taxon>
    </lineage>
</organism>
<evidence type="ECO:0000313" key="1">
    <source>
        <dbReference type="EMBL" id="EHJ46918.1"/>
    </source>
</evidence>
<accession>G7Q5Y1</accession>
<evidence type="ECO:0000313" key="2">
    <source>
        <dbReference type="Proteomes" id="UP000004662"/>
    </source>
</evidence>
<dbReference type="EMBL" id="CM001368">
    <property type="protein sequence ID" value="EHJ46918.1"/>
    <property type="molecule type" value="Genomic_DNA"/>
</dbReference>
<keyword evidence="2" id="KW-1185">Reference proteome</keyword>
<protein>
    <submittedName>
        <fullName evidence="1">Uncharacterized protein</fullName>
    </submittedName>
</protein>
<dbReference type="RefSeq" id="WP_009180339.1">
    <property type="nucleotide sequence ID" value="NZ_CM001368.1"/>
</dbReference>
<sequence>MSHQVVTIRLESGLVKAYQQLAKRLSVPQVELFREALFLALIHIDNTQSGKVRFKEA</sequence>
<gene>
    <name evidence="1" type="ORF">DFW101_0902</name>
</gene>
<proteinExistence type="predicted"/>
<dbReference type="STRING" id="694327.DFW101_0902"/>
<name>G7Q5Y1_9BACT</name>
<dbReference type="HOGENOM" id="CLU_2989317_0_0_7"/>
<dbReference type="AlphaFoldDB" id="G7Q5Y1"/>
<reference evidence="2" key="1">
    <citation type="journal article" date="2015" name="Genome Announc.">
        <title>High-Quality Draft Genome Sequence of Desulfovibrio carbinoliphilus FW-101-2B, an Organic Acid-Oxidizing Sulfate-Reducing Bacterium Isolated from Uranium(VI)-Contaminated Groundwater.</title>
        <authorList>
            <person name="Ramsay B.D."/>
            <person name="Hwang C."/>
            <person name="Woo H.L."/>
            <person name="Carroll S.L."/>
            <person name="Lucas S."/>
            <person name="Han J."/>
            <person name="Lapidus A.L."/>
            <person name="Cheng J.F."/>
            <person name="Goodwin L.A."/>
            <person name="Pitluck S."/>
            <person name="Peters L."/>
            <person name="Chertkov O."/>
            <person name="Held B."/>
            <person name="Detter J.C."/>
            <person name="Han C.S."/>
            <person name="Tapia R."/>
            <person name="Land M.L."/>
            <person name="Hauser L.J."/>
            <person name="Kyrpides N.C."/>
            <person name="Ivanova N.N."/>
            <person name="Mikhailova N."/>
            <person name="Pagani I."/>
            <person name="Woyke T."/>
            <person name="Arkin A.P."/>
            <person name="Dehal P."/>
            <person name="Chivian D."/>
            <person name="Criddle C.S."/>
            <person name="Wu W."/>
            <person name="Chakraborty R."/>
            <person name="Hazen T.C."/>
            <person name="Fields M.W."/>
        </authorList>
    </citation>
    <scope>NUCLEOTIDE SEQUENCE [LARGE SCALE GENOMIC DNA]</scope>
    <source>
        <strain evidence="2">FW-101-2B</strain>
    </source>
</reference>
<dbReference type="Proteomes" id="UP000004662">
    <property type="component" value="Chromosome"/>
</dbReference>